<comment type="caution">
    <text evidence="13">The sequence shown here is derived from an EMBL/GenBank/DDBJ whole genome shotgun (WGS) entry which is preliminary data.</text>
</comment>
<dbReference type="PANTHER" id="PTHR45453:SF2">
    <property type="entry name" value="HISTIDINE KINASE"/>
    <property type="match status" value="1"/>
</dbReference>
<evidence type="ECO:0000259" key="12">
    <source>
        <dbReference type="PROSITE" id="PS50109"/>
    </source>
</evidence>
<dbReference type="GO" id="GO:0005886">
    <property type="term" value="C:plasma membrane"/>
    <property type="evidence" value="ECO:0007669"/>
    <property type="project" value="UniProtKB-SubCell"/>
</dbReference>
<accession>A0A5M9HZA2</accession>
<dbReference type="SMART" id="SM00387">
    <property type="entry name" value="HATPase_c"/>
    <property type="match status" value="1"/>
</dbReference>
<dbReference type="Gene3D" id="3.30.565.10">
    <property type="entry name" value="Histidine kinase-like ATPase, C-terminal domain"/>
    <property type="match status" value="1"/>
</dbReference>
<dbReference type="PANTHER" id="PTHR45453">
    <property type="entry name" value="PHOSPHATE REGULON SENSOR PROTEIN PHOR"/>
    <property type="match status" value="1"/>
</dbReference>
<dbReference type="InterPro" id="IPR036890">
    <property type="entry name" value="HATPase_C_sf"/>
</dbReference>
<evidence type="ECO:0000256" key="3">
    <source>
        <dbReference type="ARBA" id="ARBA00012438"/>
    </source>
</evidence>
<dbReference type="EC" id="2.7.13.3" evidence="3"/>
<proteinExistence type="predicted"/>
<dbReference type="Proteomes" id="UP000322025">
    <property type="component" value="Unassembled WGS sequence"/>
</dbReference>
<evidence type="ECO:0000256" key="2">
    <source>
        <dbReference type="ARBA" id="ARBA00004651"/>
    </source>
</evidence>
<evidence type="ECO:0000256" key="11">
    <source>
        <dbReference type="SAM" id="Phobius"/>
    </source>
</evidence>
<evidence type="ECO:0000256" key="4">
    <source>
        <dbReference type="ARBA" id="ARBA00022475"/>
    </source>
</evidence>
<keyword evidence="14" id="KW-1185">Reference proteome</keyword>
<feature type="transmembrane region" description="Helical" evidence="11">
    <location>
        <begin position="37"/>
        <end position="60"/>
    </location>
</feature>
<evidence type="ECO:0000313" key="13">
    <source>
        <dbReference type="EMBL" id="KAA8501973.1"/>
    </source>
</evidence>
<dbReference type="AlphaFoldDB" id="A0A5M9HZA2"/>
<gene>
    <name evidence="13" type="ORF">FNY66_05925</name>
</gene>
<protein>
    <recommendedName>
        <fullName evidence="3">histidine kinase</fullName>
        <ecNumber evidence="3">2.7.13.3</ecNumber>
    </recommendedName>
</protein>
<dbReference type="SUPFAM" id="SSF47384">
    <property type="entry name" value="Homodimeric domain of signal transducing histidine kinase"/>
    <property type="match status" value="1"/>
</dbReference>
<keyword evidence="10 11" id="KW-0472">Membrane</keyword>
<dbReference type="RefSeq" id="WP_150310564.1">
    <property type="nucleotide sequence ID" value="NZ_VMSO01000005.1"/>
</dbReference>
<dbReference type="InterPro" id="IPR003594">
    <property type="entry name" value="HATPase_dom"/>
</dbReference>
<keyword evidence="4" id="KW-1003">Cell membrane</keyword>
<reference evidence="13" key="1">
    <citation type="submission" date="2019-07" db="EMBL/GenBank/DDBJ databases">
        <authorList>
            <person name="Wongkuna S."/>
            <person name="Scaria J."/>
        </authorList>
    </citation>
    <scope>NUCLEOTIDE SEQUENCE [LARGE SCALE GENOMIC DNA]</scope>
    <source>
        <strain evidence="13">SW178</strain>
    </source>
</reference>
<dbReference type="OrthoDB" id="9780487at2"/>
<dbReference type="InterPro" id="IPR005467">
    <property type="entry name" value="His_kinase_dom"/>
</dbReference>
<feature type="transmembrane region" description="Helical" evidence="11">
    <location>
        <begin position="12"/>
        <end position="31"/>
    </location>
</feature>
<evidence type="ECO:0000256" key="9">
    <source>
        <dbReference type="ARBA" id="ARBA00023012"/>
    </source>
</evidence>
<evidence type="ECO:0000256" key="6">
    <source>
        <dbReference type="ARBA" id="ARBA00022692"/>
    </source>
</evidence>
<dbReference type="GO" id="GO:0004721">
    <property type="term" value="F:phosphoprotein phosphatase activity"/>
    <property type="evidence" value="ECO:0007669"/>
    <property type="project" value="TreeGrafter"/>
</dbReference>
<dbReference type="PRINTS" id="PR00344">
    <property type="entry name" value="BCTRLSENSOR"/>
</dbReference>
<comment type="subcellular location">
    <subcellularLocation>
        <location evidence="2">Cell membrane</location>
        <topology evidence="2">Multi-pass membrane protein</topology>
    </subcellularLocation>
</comment>
<dbReference type="Pfam" id="PF02518">
    <property type="entry name" value="HATPase_c"/>
    <property type="match status" value="1"/>
</dbReference>
<keyword evidence="7 13" id="KW-0418">Kinase</keyword>
<feature type="domain" description="Histidine kinase" evidence="12">
    <location>
        <begin position="127"/>
        <end position="335"/>
    </location>
</feature>
<dbReference type="EMBL" id="VMSO01000005">
    <property type="protein sequence ID" value="KAA8501973.1"/>
    <property type="molecule type" value="Genomic_DNA"/>
</dbReference>
<organism evidence="13 14">
    <name type="scientific">Mediterraneibacter catenae</name>
    <dbReference type="NCBI Taxonomy" id="2594882"/>
    <lineage>
        <taxon>Bacteria</taxon>
        <taxon>Bacillati</taxon>
        <taxon>Bacillota</taxon>
        <taxon>Clostridia</taxon>
        <taxon>Lachnospirales</taxon>
        <taxon>Lachnospiraceae</taxon>
        <taxon>Mediterraneibacter</taxon>
    </lineage>
</organism>
<evidence type="ECO:0000313" key="14">
    <source>
        <dbReference type="Proteomes" id="UP000322025"/>
    </source>
</evidence>
<dbReference type="PROSITE" id="PS50109">
    <property type="entry name" value="HIS_KIN"/>
    <property type="match status" value="1"/>
</dbReference>
<evidence type="ECO:0000256" key="10">
    <source>
        <dbReference type="ARBA" id="ARBA00023136"/>
    </source>
</evidence>
<dbReference type="InterPro" id="IPR004358">
    <property type="entry name" value="Sig_transdc_His_kin-like_C"/>
</dbReference>
<evidence type="ECO:0000256" key="8">
    <source>
        <dbReference type="ARBA" id="ARBA00022989"/>
    </source>
</evidence>
<keyword evidence="8 11" id="KW-1133">Transmembrane helix</keyword>
<keyword evidence="6 11" id="KW-0812">Transmembrane</keyword>
<dbReference type="GO" id="GO:0000155">
    <property type="term" value="F:phosphorelay sensor kinase activity"/>
    <property type="evidence" value="ECO:0007669"/>
    <property type="project" value="InterPro"/>
</dbReference>
<dbReference type="InterPro" id="IPR050351">
    <property type="entry name" value="BphY/WalK/GraS-like"/>
</dbReference>
<keyword evidence="9" id="KW-0902">Two-component regulatory system</keyword>
<evidence type="ECO:0000256" key="5">
    <source>
        <dbReference type="ARBA" id="ARBA00022679"/>
    </source>
</evidence>
<dbReference type="SUPFAM" id="SSF55874">
    <property type="entry name" value="ATPase domain of HSP90 chaperone/DNA topoisomerase II/histidine kinase"/>
    <property type="match status" value="1"/>
</dbReference>
<evidence type="ECO:0000256" key="1">
    <source>
        <dbReference type="ARBA" id="ARBA00000085"/>
    </source>
</evidence>
<dbReference type="GO" id="GO:0016036">
    <property type="term" value="P:cellular response to phosphate starvation"/>
    <property type="evidence" value="ECO:0007669"/>
    <property type="project" value="TreeGrafter"/>
</dbReference>
<sequence>MRNRLQYLSRYLPWFLLLLGLDAMSALLLWLSDAKAFAVLLPMILFATVLLFIAVAFVLARAEQRKENAFRVFLNHPDALNEEKLLRTVSASERESLRLLGNILREKELLRSRAEAAAEDYEEYVEAWAHETKTPLSLLTMVLDNQGDEIPAPAAFKLEYVRSQLQEHINQILYYARLKSARKDYLFEHLDLNVCIEEVLEEYGLLLKEKDFQVSIRMPSIKVFTDRRGIRFLIGQIVSNAVKYSSDSPKLTITLEQEETAEILRIRDNGIGVKECDLPYIFEKGFTGDPTDTGKKATGMGLYLSKKMAEDLNLELEVWSERGKGFEMTIIFPRV</sequence>
<evidence type="ECO:0000256" key="7">
    <source>
        <dbReference type="ARBA" id="ARBA00022777"/>
    </source>
</evidence>
<comment type="catalytic activity">
    <reaction evidence="1">
        <text>ATP + protein L-histidine = ADP + protein N-phospho-L-histidine.</text>
        <dbReference type="EC" id="2.7.13.3"/>
    </reaction>
</comment>
<name>A0A5M9HZA2_9FIRM</name>
<keyword evidence="5" id="KW-0808">Transferase</keyword>
<dbReference type="InterPro" id="IPR036097">
    <property type="entry name" value="HisK_dim/P_sf"/>
</dbReference>